<keyword evidence="2" id="KW-0732">Signal</keyword>
<reference evidence="4 5" key="1">
    <citation type="submission" date="2017-09" db="EMBL/GenBank/DDBJ databases">
        <authorList>
            <person name="Lee N."/>
            <person name="Cho B.-K."/>
        </authorList>
    </citation>
    <scope>NUCLEOTIDE SEQUENCE [LARGE SCALE GENOMIC DNA]</scope>
    <source>
        <strain evidence="4 5">ATCC 27476</strain>
    </source>
</reference>
<dbReference type="InterPro" id="IPR014756">
    <property type="entry name" value="Ig_E-set"/>
</dbReference>
<dbReference type="PANTHER" id="PTHR22625:SF70">
    <property type="entry name" value="PLEXIN A, ISOFORM A"/>
    <property type="match status" value="1"/>
</dbReference>
<feature type="region of interest" description="Disordered" evidence="1">
    <location>
        <begin position="263"/>
        <end position="294"/>
    </location>
</feature>
<feature type="signal peptide" evidence="2">
    <location>
        <begin position="1"/>
        <end position="28"/>
    </location>
</feature>
<organism evidence="4 5">
    <name type="scientific">Streptomyces vinaceus</name>
    <dbReference type="NCBI Taxonomy" id="1960"/>
    <lineage>
        <taxon>Bacteria</taxon>
        <taxon>Bacillati</taxon>
        <taxon>Actinomycetota</taxon>
        <taxon>Actinomycetes</taxon>
        <taxon>Kitasatosporales</taxon>
        <taxon>Streptomycetaceae</taxon>
        <taxon>Streptomyces</taxon>
    </lineage>
</organism>
<dbReference type="GeneID" id="95615905"/>
<dbReference type="PANTHER" id="PTHR22625">
    <property type="entry name" value="PLEXIN"/>
    <property type="match status" value="1"/>
</dbReference>
<dbReference type="GO" id="GO:0017154">
    <property type="term" value="F:semaphorin receptor activity"/>
    <property type="evidence" value="ECO:0007669"/>
    <property type="project" value="InterPro"/>
</dbReference>
<dbReference type="InterPro" id="IPR001434">
    <property type="entry name" value="OmcB-like_DUF11"/>
</dbReference>
<dbReference type="Pfam" id="PF01345">
    <property type="entry name" value="DUF11"/>
    <property type="match status" value="1"/>
</dbReference>
<dbReference type="Proteomes" id="UP000325563">
    <property type="component" value="Chromosome"/>
</dbReference>
<dbReference type="AlphaFoldDB" id="A0A5J6J2M1"/>
<sequence>MASKAVLHGPRSRWRDRLLAVAASSALAAGGLTALALPAAAEGVCAAPVIADGVTTITCTAGGSGSVTVPQGASGAVVTLDGAGGGNAYDGTPGGKGAHLVATLPTTPGQTFDVTVGRRGANATANAQFGASGSGGALVAVTTDTNAPLLTAGSGGGAGGPGIGSPSYRGGAGGDSGSAGADGNGLVPDAQGGTGGGPGTATTGGAAGTGGLGTDNEGANGSPGAYPNGPGGAAAQGVFNPTGAGGRGGAGYGGGGRGGAGGRYGTTGGGGGGGGGGSSLVSGTVPGSPLTLTEGANAGDGRIVFAFLPDAPTVTGISPDTGLAAGGTPVTVTGTNLAGAGLTFGPGNPATGVTCTPTSCTATAPAGTGTVDVRATTSGGTSAASPAARYTYLPVPVVTSLSPTSGTTDGGTVVTVLGTGLAGATALTFGPGNPAGALSCTATTCTATAPAHAAGPVDVQVTTPGGTSAASPAGRYTYQLPPADIDVDLSAQPGLSLLVPYLTYTLTAHNTGPGSLTSATLTATLPPGSSATSLAPGCTAMGATVTCAYGTIAAGAASAKTFRVPLGLLSLGRVSVTATRTVSAPADPNPLNDSATASCTVVSVLLATCP</sequence>
<dbReference type="Gene3D" id="2.60.40.10">
    <property type="entry name" value="Immunoglobulins"/>
    <property type="match status" value="2"/>
</dbReference>
<evidence type="ECO:0000256" key="2">
    <source>
        <dbReference type="SAM" id="SignalP"/>
    </source>
</evidence>
<accession>A0A5J6J2M1</accession>
<dbReference type="InterPro" id="IPR013783">
    <property type="entry name" value="Ig-like_fold"/>
</dbReference>
<feature type="compositionally biased region" description="Gly residues" evidence="1">
    <location>
        <begin position="170"/>
        <end position="183"/>
    </location>
</feature>
<evidence type="ECO:0000256" key="1">
    <source>
        <dbReference type="SAM" id="MobiDB-lite"/>
    </source>
</evidence>
<dbReference type="InterPro" id="IPR002909">
    <property type="entry name" value="IPT_dom"/>
</dbReference>
<feature type="chain" id="PRO_5038422063" description="IPT/TIG domain-containing protein" evidence="2">
    <location>
        <begin position="29"/>
        <end position="610"/>
    </location>
</feature>
<evidence type="ECO:0000313" key="5">
    <source>
        <dbReference type="Proteomes" id="UP000325563"/>
    </source>
</evidence>
<feature type="compositionally biased region" description="Gly residues" evidence="1">
    <location>
        <begin position="153"/>
        <end position="163"/>
    </location>
</feature>
<dbReference type="CDD" id="cd00102">
    <property type="entry name" value="IPT"/>
    <property type="match status" value="1"/>
</dbReference>
<dbReference type="CDD" id="cd00603">
    <property type="entry name" value="IPT_PCSR"/>
    <property type="match status" value="1"/>
</dbReference>
<feature type="compositionally biased region" description="Low complexity" evidence="1">
    <location>
        <begin position="218"/>
        <end position="228"/>
    </location>
</feature>
<dbReference type="SUPFAM" id="SSF81296">
    <property type="entry name" value="E set domains"/>
    <property type="match status" value="2"/>
</dbReference>
<name>A0A5J6J2M1_STRVI</name>
<feature type="region of interest" description="Disordered" evidence="1">
    <location>
        <begin position="363"/>
        <end position="385"/>
    </location>
</feature>
<dbReference type="KEGG" id="svn:CP980_01115"/>
<dbReference type="SMART" id="SM00429">
    <property type="entry name" value="IPT"/>
    <property type="match status" value="2"/>
</dbReference>
<feature type="region of interest" description="Disordered" evidence="1">
    <location>
        <begin position="152"/>
        <end position="240"/>
    </location>
</feature>
<protein>
    <recommendedName>
        <fullName evidence="3">IPT/TIG domain-containing protein</fullName>
    </recommendedName>
</protein>
<dbReference type="RefSeq" id="WP_189999009.1">
    <property type="nucleotide sequence ID" value="NZ_BNBW01000012.1"/>
</dbReference>
<dbReference type="GO" id="GO:0005975">
    <property type="term" value="P:carbohydrate metabolic process"/>
    <property type="evidence" value="ECO:0007669"/>
    <property type="project" value="UniProtKB-ARBA"/>
</dbReference>
<feature type="domain" description="IPT/TIG" evidence="3">
    <location>
        <begin position="311"/>
        <end position="393"/>
    </location>
</feature>
<dbReference type="InterPro" id="IPR031148">
    <property type="entry name" value="Plexin"/>
</dbReference>
<dbReference type="Pfam" id="PF01833">
    <property type="entry name" value="TIG"/>
    <property type="match status" value="2"/>
</dbReference>
<gene>
    <name evidence="4" type="ORF">CP980_01115</name>
</gene>
<proteinExistence type="predicted"/>
<feature type="domain" description="IPT/TIG" evidence="3">
    <location>
        <begin position="395"/>
        <end position="479"/>
    </location>
</feature>
<feature type="compositionally biased region" description="Gly residues" evidence="1">
    <location>
        <begin position="263"/>
        <end position="278"/>
    </location>
</feature>
<evidence type="ECO:0000313" key="4">
    <source>
        <dbReference type="EMBL" id="QEV43861.1"/>
    </source>
</evidence>
<dbReference type="EMBL" id="CP023692">
    <property type="protein sequence ID" value="QEV43861.1"/>
    <property type="molecule type" value="Genomic_DNA"/>
</dbReference>
<evidence type="ECO:0000259" key="3">
    <source>
        <dbReference type="SMART" id="SM00429"/>
    </source>
</evidence>
<keyword evidence="5" id="KW-1185">Reference proteome</keyword>